<dbReference type="SUPFAM" id="SSF56645">
    <property type="entry name" value="Acyl-CoA dehydrogenase NM domain-like"/>
    <property type="match status" value="1"/>
</dbReference>
<keyword evidence="2" id="KW-1185">Reference proteome</keyword>
<dbReference type="GO" id="GO:0071949">
    <property type="term" value="F:FAD binding"/>
    <property type="evidence" value="ECO:0007669"/>
    <property type="project" value="InterPro"/>
</dbReference>
<dbReference type="InterPro" id="IPR036250">
    <property type="entry name" value="AcylCo_DH-like_C"/>
</dbReference>
<dbReference type="GO" id="GO:0003997">
    <property type="term" value="F:acyl-CoA oxidase activity"/>
    <property type="evidence" value="ECO:0007669"/>
    <property type="project" value="InterPro"/>
</dbReference>
<dbReference type="InterPro" id="IPR046373">
    <property type="entry name" value="Acyl-CoA_Oxase/DH_mid-dom_sf"/>
</dbReference>
<reference evidence="2" key="1">
    <citation type="journal article" date="2023" name="Commun. Biol.">
        <title>Genome analysis of Parmales, the sister group of diatoms, reveals the evolutionary specialization of diatoms from phago-mixotrophs to photoautotrophs.</title>
        <authorList>
            <person name="Ban H."/>
            <person name="Sato S."/>
            <person name="Yoshikawa S."/>
            <person name="Yamada K."/>
            <person name="Nakamura Y."/>
            <person name="Ichinomiya M."/>
            <person name="Sato N."/>
            <person name="Blanc-Mathieu R."/>
            <person name="Endo H."/>
            <person name="Kuwata A."/>
            <person name="Ogata H."/>
        </authorList>
    </citation>
    <scope>NUCLEOTIDE SEQUENCE [LARGE SCALE GENOMIC DNA]</scope>
</reference>
<evidence type="ECO:0000313" key="2">
    <source>
        <dbReference type="Proteomes" id="UP001165065"/>
    </source>
</evidence>
<dbReference type="EMBL" id="BRYA01000379">
    <property type="protein sequence ID" value="GMI48208.1"/>
    <property type="molecule type" value="Genomic_DNA"/>
</dbReference>
<dbReference type="Proteomes" id="UP001165065">
    <property type="component" value="Unassembled WGS sequence"/>
</dbReference>
<comment type="caution">
    <text evidence="1">The sequence shown here is derived from an EMBL/GenBank/DDBJ whole genome shotgun (WGS) entry which is preliminary data.</text>
</comment>
<organism evidence="1 2">
    <name type="scientific">Triparma columacea</name>
    <dbReference type="NCBI Taxonomy" id="722753"/>
    <lineage>
        <taxon>Eukaryota</taxon>
        <taxon>Sar</taxon>
        <taxon>Stramenopiles</taxon>
        <taxon>Ochrophyta</taxon>
        <taxon>Bolidophyceae</taxon>
        <taxon>Parmales</taxon>
        <taxon>Triparmaceae</taxon>
        <taxon>Triparma</taxon>
    </lineage>
</organism>
<sequence>MIGRQITRATLRGAQRRLNPSISSLRSPQVCVMGSKPYFTKPNLPISSMVSNRLLSASATAAGSGSFDYDRWTTDFLKEVENVPGATDPSQSSQALRSLVKSGVLRFTDMKDNPEKFFMAHRLLSSVGLGGFGIRFTVQFNLFAGSIVGLGGPEQIKMLDDIQQKGQLGCFLLTEMQAGVLSGLIVETTCDWDEESQQFILHTPSDKAAKNWISQGYTAELGVVIADLRIKGKSHGPHAFHMRLRDDNGNLCEGIRIDDMGTKTIANDLDNARVWFDQVKLPKEALLNKFADISDDNNYVQTTDEKMRIEVIGQRLLTGRMAIAEAALLSARVLHMRTEAYAKNKVCNGLNGETSLASMPQVAAVFKESYAEIDRMIGFVAAIEEKLNKCLKEGTIPDPELVDAISVCKIQAIDVSIARCHALRLEVGSYALMHKTGFELMDMLLCCKFAEGDSRILQMKLMRDRLKKVKKDGVAGTLSQVFGNDGTEAIKALMLANKLNVGRDLAKMEKAMNDNWEEVYELARIVEQRHINSTPPSSFIEPITERFSPAEVYYDLGWKDKVVTGAPAAVAAEEEKGAGAA</sequence>
<gene>
    <name evidence="1" type="ORF">TrCOL_g9154</name>
</gene>
<evidence type="ECO:0000313" key="1">
    <source>
        <dbReference type="EMBL" id="GMI48208.1"/>
    </source>
</evidence>
<dbReference type="InterPro" id="IPR009100">
    <property type="entry name" value="AcylCoA_DH/oxidase_NM_dom_sf"/>
</dbReference>
<protein>
    <recommendedName>
        <fullName evidence="3">Acyl-CoA oxidase</fullName>
    </recommendedName>
</protein>
<dbReference type="Gene3D" id="2.40.110.10">
    <property type="entry name" value="Butyryl-CoA Dehydrogenase, subunit A, domain 2"/>
    <property type="match status" value="1"/>
</dbReference>
<dbReference type="OrthoDB" id="538336at2759"/>
<dbReference type="GO" id="GO:0033540">
    <property type="term" value="P:fatty acid beta-oxidation using acyl-CoA oxidase"/>
    <property type="evidence" value="ECO:0007669"/>
    <property type="project" value="TreeGrafter"/>
</dbReference>
<dbReference type="SUPFAM" id="SSF47203">
    <property type="entry name" value="Acyl-CoA dehydrogenase C-terminal domain-like"/>
    <property type="match status" value="1"/>
</dbReference>
<dbReference type="GO" id="GO:0005504">
    <property type="term" value="F:fatty acid binding"/>
    <property type="evidence" value="ECO:0007669"/>
    <property type="project" value="TreeGrafter"/>
</dbReference>
<proteinExistence type="predicted"/>
<dbReference type="PANTHER" id="PTHR10909">
    <property type="entry name" value="ELECTRON TRANSPORT OXIDOREDUCTASE"/>
    <property type="match status" value="1"/>
</dbReference>
<accession>A0A9W7LFI7</accession>
<dbReference type="GO" id="GO:0005777">
    <property type="term" value="C:peroxisome"/>
    <property type="evidence" value="ECO:0007669"/>
    <property type="project" value="InterPro"/>
</dbReference>
<evidence type="ECO:0008006" key="3">
    <source>
        <dbReference type="Google" id="ProtNLM"/>
    </source>
</evidence>
<dbReference type="InterPro" id="IPR012258">
    <property type="entry name" value="Acyl-CoA_oxidase"/>
</dbReference>
<dbReference type="AlphaFoldDB" id="A0A9W7LFI7"/>
<dbReference type="GO" id="GO:0055088">
    <property type="term" value="P:lipid homeostasis"/>
    <property type="evidence" value="ECO:0007669"/>
    <property type="project" value="TreeGrafter"/>
</dbReference>
<name>A0A9W7LFI7_9STRA</name>